<comment type="similarity">
    <text evidence="1">Belongs to the ornithine cyclodeaminase/mu-crystallin family.</text>
</comment>
<dbReference type="InterPro" id="IPR023401">
    <property type="entry name" value="ODC_N"/>
</dbReference>
<dbReference type="PANTHER" id="PTHR13812:SF19">
    <property type="entry name" value="KETIMINE REDUCTASE MU-CRYSTALLIN"/>
    <property type="match status" value="1"/>
</dbReference>
<dbReference type="GO" id="GO:0005737">
    <property type="term" value="C:cytoplasm"/>
    <property type="evidence" value="ECO:0007669"/>
    <property type="project" value="TreeGrafter"/>
</dbReference>
<evidence type="ECO:0000256" key="1">
    <source>
        <dbReference type="ARBA" id="ARBA00008903"/>
    </source>
</evidence>
<evidence type="ECO:0000313" key="3">
    <source>
        <dbReference type="EMBL" id="KAK0385273.1"/>
    </source>
</evidence>
<gene>
    <name evidence="3" type="ORF">NLU13_7749</name>
</gene>
<dbReference type="Gene3D" id="3.40.50.720">
    <property type="entry name" value="NAD(P)-binding Rossmann-like Domain"/>
    <property type="match status" value="1"/>
</dbReference>
<dbReference type="SUPFAM" id="SSF51735">
    <property type="entry name" value="NAD(P)-binding Rossmann-fold domains"/>
    <property type="match status" value="1"/>
</dbReference>
<reference evidence="3" key="1">
    <citation type="submission" date="2022-10" db="EMBL/GenBank/DDBJ databases">
        <title>Determination and structural analysis of whole genome sequence of Sarocladium strictum F4-1.</title>
        <authorList>
            <person name="Hu L."/>
            <person name="Jiang Y."/>
        </authorList>
    </citation>
    <scope>NUCLEOTIDE SEQUENCE</scope>
    <source>
        <strain evidence="3">F4-1</strain>
    </source>
</reference>
<comment type="caution">
    <text evidence="3">The sequence shown here is derived from an EMBL/GenBank/DDBJ whole genome shotgun (WGS) entry which is preliminary data.</text>
</comment>
<dbReference type="Proteomes" id="UP001175261">
    <property type="component" value="Unassembled WGS sequence"/>
</dbReference>
<dbReference type="InterPro" id="IPR036291">
    <property type="entry name" value="NAD(P)-bd_dom_sf"/>
</dbReference>
<organism evidence="3 4">
    <name type="scientific">Sarocladium strictum</name>
    <name type="common">Black bundle disease fungus</name>
    <name type="synonym">Acremonium strictum</name>
    <dbReference type="NCBI Taxonomy" id="5046"/>
    <lineage>
        <taxon>Eukaryota</taxon>
        <taxon>Fungi</taxon>
        <taxon>Dikarya</taxon>
        <taxon>Ascomycota</taxon>
        <taxon>Pezizomycotina</taxon>
        <taxon>Sordariomycetes</taxon>
        <taxon>Hypocreomycetidae</taxon>
        <taxon>Hypocreales</taxon>
        <taxon>Sarocladiaceae</taxon>
        <taxon>Sarocladium</taxon>
    </lineage>
</organism>
<evidence type="ECO:0000313" key="4">
    <source>
        <dbReference type="Proteomes" id="UP001175261"/>
    </source>
</evidence>
<feature type="compositionally biased region" description="Low complexity" evidence="2">
    <location>
        <begin position="361"/>
        <end position="375"/>
    </location>
</feature>
<keyword evidence="4" id="KW-1185">Reference proteome</keyword>
<protein>
    <submittedName>
        <fullName evidence="3">Uncharacterized protein</fullName>
    </submittedName>
</protein>
<dbReference type="InterPro" id="IPR003462">
    <property type="entry name" value="ODC_Mu_crystall"/>
</dbReference>
<evidence type="ECO:0000256" key="2">
    <source>
        <dbReference type="SAM" id="MobiDB-lite"/>
    </source>
</evidence>
<dbReference type="AlphaFoldDB" id="A0AA39GEK0"/>
<proteinExistence type="inferred from homology"/>
<accession>A0AA39GEK0</accession>
<dbReference type="Gene3D" id="3.30.1780.10">
    <property type="entry name" value="ornithine cyclodeaminase, domain 1"/>
    <property type="match status" value="1"/>
</dbReference>
<feature type="region of interest" description="Disordered" evidence="2">
    <location>
        <begin position="350"/>
        <end position="445"/>
    </location>
</feature>
<sequence length="489" mass="53220">MPLTVLSDAQVDSLLENLAVDELEDLRKVLASALHQYSGGSQEVEGDVFQEPRQGQTLHPETGIMTRFSSACGPDGMASKVVPLSPAKSSSDSVTHNAPTGTLTLFSPSGSPFALLATPTLTSFRTALSSSCLLYKRSSVKTITVFGAGSQAYWHIRLALMLRGPTIRHVNIINHRFSSSAASILKRFTLIPQGVKDREGWGHAKFSVLTPGFVEFGRLVKENLRDADVIYCCTPGVEDSDENEHGGLFDPSILTSHEGRKKGRLICAVGGVEGQRRELPDELVKLVTKQHVGHHRHFHKHADEGGVIVVDTLSGAMKYATELVVARIEPTHMVELGELAMLHRLKMEEEAAEAEHSATTSDSQMSSDIDSLSLSSHKRTPSVPSMSTIYPSSNTTRSSSRSPRSSTTDLPRSPTSSSPSRKSNFPKPFRKVSVGGEEKKQKEDHLARWMRDGTVVYRSVGLGVMDMVVGMEIVKLAREKGIGTEVPDL</sequence>
<name>A0AA39GEK0_SARSR</name>
<feature type="compositionally biased region" description="Basic and acidic residues" evidence="2">
    <location>
        <begin position="436"/>
        <end position="445"/>
    </location>
</feature>
<feature type="compositionally biased region" description="Low complexity" evidence="2">
    <location>
        <begin position="391"/>
        <end position="423"/>
    </location>
</feature>
<dbReference type="PANTHER" id="PTHR13812">
    <property type="entry name" value="KETIMINE REDUCTASE MU-CRYSTALLIN"/>
    <property type="match status" value="1"/>
</dbReference>
<dbReference type="EMBL" id="JAPDFR010000007">
    <property type="protein sequence ID" value="KAK0385273.1"/>
    <property type="molecule type" value="Genomic_DNA"/>
</dbReference>